<dbReference type="RefSeq" id="WP_015487648.1">
    <property type="nucleotide sequence ID" value="NC_020888.1"/>
</dbReference>
<dbReference type="HOGENOM" id="CLU_1293827_0_0_6"/>
<evidence type="ECO:0000313" key="2">
    <source>
        <dbReference type="EMBL" id="CCU72930.1"/>
    </source>
</evidence>
<proteinExistence type="predicted"/>
<sequence>MATQPQNKASLGSRLVRQSWWLLLVPALLAAHLGLVSTLLAIGSDQEVTLDDNAYLQLANSLNFNNPEVDAALARFLRARALLKGQDEWQEDLQQALVHWQAAQEERPLWPYYHVGALDVEYLLGSPAEVLQARINTLMTLAPNERGIDRNTLEIVILSWHKLTPDQQTWAVNRIASSNHNTRKYLYDFAVKNNLRNTLCTRLPWNQVKRLCR</sequence>
<protein>
    <submittedName>
        <fullName evidence="2">Uncharacterized protein</fullName>
    </submittedName>
</protein>
<dbReference type="GeneID" id="79177315"/>
<name>M5E636_9GAMM</name>
<keyword evidence="1" id="KW-0472">Membrane</keyword>
<organism evidence="2 3">
    <name type="scientific">Thalassolituus oleivorans MIL-1</name>
    <dbReference type="NCBI Taxonomy" id="1298593"/>
    <lineage>
        <taxon>Bacteria</taxon>
        <taxon>Pseudomonadati</taxon>
        <taxon>Pseudomonadota</taxon>
        <taxon>Gammaproteobacteria</taxon>
        <taxon>Oceanospirillales</taxon>
        <taxon>Oceanospirillaceae</taxon>
        <taxon>Thalassolituus</taxon>
    </lineage>
</organism>
<reference evidence="2 3" key="1">
    <citation type="journal article" date="2013" name="Genome Announc.">
        <title>Genome Sequence of Thalassolituus oleivorans MIL-1 (DSM 14913T).</title>
        <authorList>
            <person name="Golyshin P.N."/>
            <person name="Werner J."/>
            <person name="Chernikova T.N."/>
            <person name="Tran H."/>
            <person name="Ferrer M."/>
            <person name="Yakimov M.M."/>
            <person name="Teeling H."/>
            <person name="Golyshina O.V."/>
        </authorList>
    </citation>
    <scope>NUCLEOTIDE SEQUENCE [LARGE SCALE GENOMIC DNA]</scope>
    <source>
        <strain evidence="2 3">MIL-1</strain>
    </source>
</reference>
<dbReference type="KEGG" id="tol:TOL_2531"/>
<keyword evidence="3" id="KW-1185">Reference proteome</keyword>
<accession>M5E636</accession>
<gene>
    <name evidence="2" type="ORF">TOL_2531</name>
</gene>
<keyword evidence="1" id="KW-1133">Transmembrane helix</keyword>
<keyword evidence="1" id="KW-0812">Transmembrane</keyword>
<dbReference type="EMBL" id="HF680312">
    <property type="protein sequence ID" value="CCU72930.1"/>
    <property type="molecule type" value="Genomic_DNA"/>
</dbReference>
<evidence type="ECO:0000313" key="3">
    <source>
        <dbReference type="Proteomes" id="UP000011866"/>
    </source>
</evidence>
<dbReference type="AlphaFoldDB" id="M5E636"/>
<dbReference type="STRING" id="187493.CN03_05630"/>
<dbReference type="Proteomes" id="UP000011866">
    <property type="component" value="Chromosome"/>
</dbReference>
<evidence type="ECO:0000256" key="1">
    <source>
        <dbReference type="SAM" id="Phobius"/>
    </source>
</evidence>
<feature type="transmembrane region" description="Helical" evidence="1">
    <location>
        <begin position="20"/>
        <end position="42"/>
    </location>
</feature>